<protein>
    <recommendedName>
        <fullName evidence="3">Ankyrin repeat protein</fullName>
    </recommendedName>
</protein>
<dbReference type="SUPFAM" id="SSF48403">
    <property type="entry name" value="Ankyrin repeat"/>
    <property type="match status" value="1"/>
</dbReference>
<dbReference type="AlphaFoldDB" id="A0A803LYD3"/>
<dbReference type="Gramene" id="AUR62020484-RA">
    <property type="protein sequence ID" value="AUR62020484-RA:cds"/>
    <property type="gene ID" value="AUR62020484"/>
</dbReference>
<dbReference type="InterPro" id="IPR036770">
    <property type="entry name" value="Ankyrin_rpt-contain_sf"/>
</dbReference>
<proteinExistence type="predicted"/>
<evidence type="ECO:0000313" key="1">
    <source>
        <dbReference type="EnsemblPlants" id="AUR62020484-RA:cds"/>
    </source>
</evidence>
<reference evidence="1" key="1">
    <citation type="journal article" date="2017" name="Nature">
        <title>The genome of Chenopodium quinoa.</title>
        <authorList>
            <person name="Jarvis D.E."/>
            <person name="Ho Y.S."/>
            <person name="Lightfoot D.J."/>
            <person name="Schmoeckel S.M."/>
            <person name="Li B."/>
            <person name="Borm T.J.A."/>
            <person name="Ohyanagi H."/>
            <person name="Mineta K."/>
            <person name="Michell C.T."/>
            <person name="Saber N."/>
            <person name="Kharbatia N.M."/>
            <person name="Rupper R.R."/>
            <person name="Sharp A.R."/>
            <person name="Dally N."/>
            <person name="Boughton B.A."/>
            <person name="Woo Y.H."/>
            <person name="Gao G."/>
            <person name="Schijlen E.G.W.M."/>
            <person name="Guo X."/>
            <person name="Momin A.A."/>
            <person name="Negrao S."/>
            <person name="Al-Babili S."/>
            <person name="Gehring C."/>
            <person name="Roessner U."/>
            <person name="Jung C."/>
            <person name="Murphy K."/>
            <person name="Arold S.T."/>
            <person name="Gojobori T."/>
            <person name="van der Linden C.G."/>
            <person name="van Loo E.N."/>
            <person name="Jellen E.N."/>
            <person name="Maughan P.J."/>
            <person name="Tester M."/>
        </authorList>
    </citation>
    <scope>NUCLEOTIDE SEQUENCE [LARGE SCALE GENOMIC DNA]</scope>
    <source>
        <strain evidence="1">cv. PI 614886</strain>
    </source>
</reference>
<name>A0A803LYD3_CHEQI</name>
<dbReference type="Gene3D" id="1.25.40.20">
    <property type="entry name" value="Ankyrin repeat-containing domain"/>
    <property type="match status" value="1"/>
</dbReference>
<organism evidence="1 2">
    <name type="scientific">Chenopodium quinoa</name>
    <name type="common">Quinoa</name>
    <dbReference type="NCBI Taxonomy" id="63459"/>
    <lineage>
        <taxon>Eukaryota</taxon>
        <taxon>Viridiplantae</taxon>
        <taxon>Streptophyta</taxon>
        <taxon>Embryophyta</taxon>
        <taxon>Tracheophyta</taxon>
        <taxon>Spermatophyta</taxon>
        <taxon>Magnoliopsida</taxon>
        <taxon>eudicotyledons</taxon>
        <taxon>Gunneridae</taxon>
        <taxon>Pentapetalae</taxon>
        <taxon>Caryophyllales</taxon>
        <taxon>Chenopodiaceae</taxon>
        <taxon>Chenopodioideae</taxon>
        <taxon>Atripliceae</taxon>
        <taxon>Chenopodium</taxon>
    </lineage>
</organism>
<dbReference type="InterPro" id="IPR002110">
    <property type="entry name" value="Ankyrin_rpt"/>
</dbReference>
<keyword evidence="2" id="KW-1185">Reference proteome</keyword>
<dbReference type="Pfam" id="PF00023">
    <property type="entry name" value="Ank"/>
    <property type="match status" value="1"/>
</dbReference>
<accession>A0A803LYD3</accession>
<evidence type="ECO:0008006" key="3">
    <source>
        <dbReference type="Google" id="ProtNLM"/>
    </source>
</evidence>
<evidence type="ECO:0000313" key="2">
    <source>
        <dbReference type="Proteomes" id="UP000596660"/>
    </source>
</evidence>
<dbReference type="EnsemblPlants" id="AUR62020484-RA">
    <property type="protein sequence ID" value="AUR62020484-RA:cds"/>
    <property type="gene ID" value="AUR62020484"/>
</dbReference>
<sequence length="189" mass="21467">MISSKMDDELRNAAVNGDVEYLKKCVESNKAIEYYLTLFPRAEDRSRKAHHGNIFHMAALENKEEFIREVMEILPLEAKQQLLVQPGNDIIEWNPLHIAASIGNVEILKMFLDVYRCLPTLPSHLSKRPWSIQGTKFGNPCMMAVANKHEECALEIFKIDTELISNLRKDLGGSLVCAAIEKKMSRLAL</sequence>
<reference evidence="1" key="2">
    <citation type="submission" date="2021-03" db="UniProtKB">
        <authorList>
            <consortium name="EnsemblPlants"/>
        </authorList>
    </citation>
    <scope>IDENTIFICATION</scope>
</reference>
<dbReference type="Proteomes" id="UP000596660">
    <property type="component" value="Unplaced"/>
</dbReference>